<protein>
    <submittedName>
        <fullName evidence="3">Uncharacterized protein</fullName>
    </submittedName>
</protein>
<dbReference type="AlphaFoldDB" id="A0A811P5G9"/>
<feature type="compositionally biased region" description="Polar residues" evidence="1">
    <location>
        <begin position="97"/>
        <end position="106"/>
    </location>
</feature>
<feature type="transmembrane region" description="Helical" evidence="2">
    <location>
        <begin position="249"/>
        <end position="271"/>
    </location>
</feature>
<feature type="region of interest" description="Disordered" evidence="1">
    <location>
        <begin position="49"/>
        <end position="129"/>
    </location>
</feature>
<reference evidence="3" key="1">
    <citation type="submission" date="2020-10" db="EMBL/GenBank/DDBJ databases">
        <authorList>
            <person name="Han B."/>
            <person name="Lu T."/>
            <person name="Zhao Q."/>
            <person name="Huang X."/>
            <person name="Zhao Y."/>
        </authorList>
    </citation>
    <scope>NUCLEOTIDE SEQUENCE</scope>
</reference>
<evidence type="ECO:0000256" key="1">
    <source>
        <dbReference type="SAM" id="MobiDB-lite"/>
    </source>
</evidence>
<evidence type="ECO:0000313" key="4">
    <source>
        <dbReference type="Proteomes" id="UP000604825"/>
    </source>
</evidence>
<dbReference type="Proteomes" id="UP000604825">
    <property type="component" value="Unassembled WGS sequence"/>
</dbReference>
<keyword evidence="2" id="KW-0812">Transmembrane</keyword>
<feature type="compositionally biased region" description="Low complexity" evidence="1">
    <location>
        <begin position="70"/>
        <end position="81"/>
    </location>
</feature>
<dbReference type="PANTHER" id="PTHR34213:SF2">
    <property type="entry name" value="NUCLEAR TRANSPORT FACTOR 2 (NTF2) FAMILY PROTEIN"/>
    <property type="match status" value="1"/>
</dbReference>
<organism evidence="3 4">
    <name type="scientific">Miscanthus lutarioriparius</name>
    <dbReference type="NCBI Taxonomy" id="422564"/>
    <lineage>
        <taxon>Eukaryota</taxon>
        <taxon>Viridiplantae</taxon>
        <taxon>Streptophyta</taxon>
        <taxon>Embryophyta</taxon>
        <taxon>Tracheophyta</taxon>
        <taxon>Spermatophyta</taxon>
        <taxon>Magnoliopsida</taxon>
        <taxon>Liliopsida</taxon>
        <taxon>Poales</taxon>
        <taxon>Poaceae</taxon>
        <taxon>PACMAD clade</taxon>
        <taxon>Panicoideae</taxon>
        <taxon>Andropogonodae</taxon>
        <taxon>Andropogoneae</taxon>
        <taxon>Saccharinae</taxon>
        <taxon>Miscanthus</taxon>
    </lineage>
</organism>
<evidence type="ECO:0000256" key="2">
    <source>
        <dbReference type="SAM" id="Phobius"/>
    </source>
</evidence>
<dbReference type="OrthoDB" id="2400485at2759"/>
<keyword evidence="4" id="KW-1185">Reference proteome</keyword>
<accession>A0A811P5G9</accession>
<sequence length="423" mass="45424">MGRGGGRHEIRYLLVVATSKCGEIALWALQCAQVVLDVKGKGGKGKAVFEEQTSSESDPTRQLPLPCCLASSPSHATSSASLHGRRLRRIRATATAQSQEKQAAPQSQPPEGGRRRRREHHAAPPRHGVFGESKITEYTLVQENPMGPGKTEVVIQNKQHYKVLGKPVDLTSLIRLQVENGKVVKHEDWCLVVGGGGDSVPLRWGERTSPLHLRIAFASQRNGNGKPLPCPLAPPYSTPVPQSMRRLEVAALALLVAGAAAAALVLLLALCRDRRRRGSSIIKRPAAPELPLSMPRPTVTNTKGWRQHHHHLALLLLLCSGRRRARVAADGHAPPSPSTPTSTAAVLEEEVAAWRERWFGGPVSRALYTIYEEDEEAAAAGAGAGGGEETETPFYTPPTSPPRAGDGGNNGATAYAVPIQLTH</sequence>
<comment type="caution">
    <text evidence="3">The sequence shown here is derived from an EMBL/GenBank/DDBJ whole genome shotgun (WGS) entry which is preliminary data.</text>
</comment>
<feature type="compositionally biased region" description="Basic residues" evidence="1">
    <location>
        <begin position="114"/>
        <end position="124"/>
    </location>
</feature>
<evidence type="ECO:0000313" key="3">
    <source>
        <dbReference type="EMBL" id="CAD6234617.1"/>
    </source>
</evidence>
<gene>
    <name evidence="3" type="ORF">NCGR_LOCUS23116</name>
</gene>
<keyword evidence="2" id="KW-1133">Transmembrane helix</keyword>
<keyword evidence="2" id="KW-0472">Membrane</keyword>
<proteinExistence type="predicted"/>
<dbReference type="EMBL" id="CAJGYO010000006">
    <property type="protein sequence ID" value="CAD6234617.1"/>
    <property type="molecule type" value="Genomic_DNA"/>
</dbReference>
<name>A0A811P5G9_9POAL</name>
<dbReference type="PANTHER" id="PTHR34213">
    <property type="entry name" value="NUCLEAR TRANSPORT FACTOR 2 (NTF2) FAMILY PROTEIN"/>
    <property type="match status" value="1"/>
</dbReference>
<feature type="region of interest" description="Disordered" evidence="1">
    <location>
        <begin position="379"/>
        <end position="423"/>
    </location>
</feature>